<evidence type="ECO:0000259" key="1">
    <source>
        <dbReference type="PROSITE" id="PS50234"/>
    </source>
</evidence>
<name>A0ABW5R9T0_9BACL</name>
<accession>A0ABW5R9T0</accession>
<reference evidence="3" key="1">
    <citation type="journal article" date="2019" name="Int. J. Syst. Evol. Microbiol.">
        <title>The Global Catalogue of Microorganisms (GCM) 10K type strain sequencing project: providing services to taxonomists for standard genome sequencing and annotation.</title>
        <authorList>
            <consortium name="The Broad Institute Genomics Platform"/>
            <consortium name="The Broad Institute Genome Sequencing Center for Infectious Disease"/>
            <person name="Wu L."/>
            <person name="Ma J."/>
        </authorList>
    </citation>
    <scope>NUCLEOTIDE SEQUENCE [LARGE SCALE GENOMIC DNA]</scope>
    <source>
        <strain evidence="3">KCTC 33676</strain>
    </source>
</reference>
<comment type="caution">
    <text evidence="2">The sequence shown here is derived from an EMBL/GenBank/DDBJ whole genome shotgun (WGS) entry which is preliminary data.</text>
</comment>
<sequence length="253" mass="27769">MKQLILITDGCSNVGMDPVAAAVQARNKDIRVNVIGMTDDGEFGRRGEEEVEAIARAGGGMSRLVKAVDLSRTVQMMTRKTVLSTVREAVSVELQEVFQTADIEQLSPSRRAKAVGVMDKLTDSLPMRVALLIDASASMKPKLQAVEEAVYDLMLSLQSRAGVSELAVLHFPGRSHDETAMDLPWTRQFGRAAELFKKLHMRGATPTGPAILHTIPYFQMASVADQEREQTVQQAGLCNEASDEEGMYRDYIV</sequence>
<feature type="domain" description="VWFA" evidence="1">
    <location>
        <begin position="1"/>
        <end position="86"/>
    </location>
</feature>
<dbReference type="SUPFAM" id="SSF53300">
    <property type="entry name" value="vWA-like"/>
    <property type="match status" value="2"/>
</dbReference>
<keyword evidence="3" id="KW-1185">Reference proteome</keyword>
<protein>
    <recommendedName>
        <fullName evidence="1">VWFA domain-containing protein</fullName>
    </recommendedName>
</protein>
<dbReference type="InterPro" id="IPR002035">
    <property type="entry name" value="VWF_A"/>
</dbReference>
<dbReference type="InterPro" id="IPR036465">
    <property type="entry name" value="vWFA_dom_sf"/>
</dbReference>
<gene>
    <name evidence="2" type="ORF">ACFSUC_07890</name>
</gene>
<organism evidence="2 3">
    <name type="scientific">Marinicrinis sediminis</name>
    <dbReference type="NCBI Taxonomy" id="1652465"/>
    <lineage>
        <taxon>Bacteria</taxon>
        <taxon>Bacillati</taxon>
        <taxon>Bacillota</taxon>
        <taxon>Bacilli</taxon>
        <taxon>Bacillales</taxon>
        <taxon>Paenibacillaceae</taxon>
    </lineage>
</organism>
<dbReference type="Proteomes" id="UP001597497">
    <property type="component" value="Unassembled WGS sequence"/>
</dbReference>
<dbReference type="Gene3D" id="3.40.50.410">
    <property type="entry name" value="von Willebrand factor, type A domain"/>
    <property type="match status" value="1"/>
</dbReference>
<proteinExistence type="predicted"/>
<evidence type="ECO:0000313" key="3">
    <source>
        <dbReference type="Proteomes" id="UP001597497"/>
    </source>
</evidence>
<dbReference type="EMBL" id="JBHUMM010000012">
    <property type="protein sequence ID" value="MFD2671524.1"/>
    <property type="molecule type" value="Genomic_DNA"/>
</dbReference>
<dbReference type="RefSeq" id="WP_379928998.1">
    <property type="nucleotide sequence ID" value="NZ_JBHUMM010000012.1"/>
</dbReference>
<evidence type="ECO:0000313" key="2">
    <source>
        <dbReference type="EMBL" id="MFD2671524.1"/>
    </source>
</evidence>
<dbReference type="PROSITE" id="PS50234">
    <property type="entry name" value="VWFA"/>
    <property type="match status" value="1"/>
</dbReference>